<dbReference type="InterPro" id="IPR013766">
    <property type="entry name" value="Thioredoxin_domain"/>
</dbReference>
<dbReference type="Proteomes" id="UP000827372">
    <property type="component" value="Segment"/>
</dbReference>
<dbReference type="Pfam" id="PF00085">
    <property type="entry name" value="Thioredoxin"/>
    <property type="match status" value="1"/>
</dbReference>
<evidence type="ECO:0000259" key="1">
    <source>
        <dbReference type="Pfam" id="PF00085"/>
    </source>
</evidence>
<feature type="domain" description="Thioredoxin" evidence="1">
    <location>
        <begin position="10"/>
        <end position="84"/>
    </location>
</feature>
<gene>
    <name evidence="2" type="primary">gp_16373</name>
</gene>
<accession>A0AAE7RYM7</accession>
<evidence type="ECO:0000313" key="3">
    <source>
        <dbReference type="Proteomes" id="UP000827372"/>
    </source>
</evidence>
<dbReference type="EMBL" id="MZ130480">
    <property type="protein sequence ID" value="QWM89603.1"/>
    <property type="molecule type" value="Genomic_DNA"/>
</dbReference>
<keyword evidence="3" id="KW-1185">Reference proteome</keyword>
<protein>
    <submittedName>
        <fullName evidence="2">Thioredoxin</fullName>
    </submittedName>
</protein>
<organism evidence="2 3">
    <name type="scientific">uncultured phage cr91_1</name>
    <dbReference type="NCBI Taxonomy" id="2986403"/>
    <lineage>
        <taxon>Viruses</taxon>
        <taxon>Duplodnaviria</taxon>
        <taxon>Heunggongvirae</taxon>
        <taxon>Uroviricota</taxon>
        <taxon>Caudoviricetes</taxon>
        <taxon>Crassvirales</taxon>
        <taxon>Intestiviridae</taxon>
        <taxon>Crudevirinae</taxon>
        <taxon>Drivevirus</taxon>
        <taxon>Drivevirus gastrointestinalis</taxon>
    </lineage>
</organism>
<dbReference type="Gene3D" id="3.40.30.10">
    <property type="entry name" value="Glutaredoxin"/>
    <property type="match status" value="1"/>
</dbReference>
<sequence>MIRITCYTKKNCEACHTMISIIGNAVAEVNDDCNINIVNVANLPPNKLVELNVEVFPTTIIEKDNKEITRLKGTFPENYIIDIIYKLEKE</sequence>
<reference evidence="2 3" key="1">
    <citation type="submission" date="2021-04" db="EMBL/GenBank/DDBJ databases">
        <authorList>
            <person name="Shkoporov A.N."/>
            <person name="Stockdale S.R."/>
            <person name="Guerin E."/>
            <person name="Ross R.P."/>
            <person name="Hill C."/>
        </authorList>
    </citation>
    <scope>NUCLEOTIDE SEQUENCE [LARGE SCALE GENOMIC DNA]</scope>
    <source>
        <strain evidence="3">cr91_1</strain>
    </source>
</reference>
<dbReference type="KEGG" id="vg:75691526"/>
<evidence type="ECO:0000313" key="2">
    <source>
        <dbReference type="EMBL" id="QWM89603.1"/>
    </source>
</evidence>
<dbReference type="GeneID" id="75691526"/>
<proteinExistence type="predicted"/>
<dbReference type="SUPFAM" id="SSF52833">
    <property type="entry name" value="Thioredoxin-like"/>
    <property type="match status" value="1"/>
</dbReference>
<dbReference type="RefSeq" id="YP_010359175.1">
    <property type="nucleotide sequence ID" value="NC_062770.1"/>
</dbReference>
<dbReference type="InterPro" id="IPR036249">
    <property type="entry name" value="Thioredoxin-like_sf"/>
</dbReference>
<name>A0AAE7RYM7_9CAUD</name>